<evidence type="ECO:0000313" key="7">
    <source>
        <dbReference type="EMBL" id="STO09478.1"/>
    </source>
</evidence>
<dbReference type="InterPro" id="IPR006963">
    <property type="entry name" value="Mopterin_OxRdtase_4Fe-4S_dom"/>
</dbReference>
<dbReference type="SUPFAM" id="SSF50692">
    <property type="entry name" value="ADC-like"/>
    <property type="match status" value="1"/>
</dbReference>
<evidence type="ECO:0000256" key="2">
    <source>
        <dbReference type="ARBA" id="ARBA00022485"/>
    </source>
</evidence>
<evidence type="ECO:0000256" key="4">
    <source>
        <dbReference type="ARBA" id="ARBA00023004"/>
    </source>
</evidence>
<dbReference type="GO" id="GO:0046872">
    <property type="term" value="F:metal ion binding"/>
    <property type="evidence" value="ECO:0007669"/>
    <property type="project" value="UniProtKB-KW"/>
</dbReference>
<comment type="cofactor">
    <cofactor evidence="1">
        <name>Mo-bis(molybdopterin guanine dinucleotide)</name>
        <dbReference type="ChEBI" id="CHEBI:60539"/>
    </cofactor>
</comment>
<dbReference type="AlphaFoldDB" id="A0A377FXK2"/>
<evidence type="ECO:0000256" key="3">
    <source>
        <dbReference type="ARBA" id="ARBA00022723"/>
    </source>
</evidence>
<name>A0A377FXK2_9BACL</name>
<dbReference type="InterPro" id="IPR009010">
    <property type="entry name" value="Asp_de-COase-like_dom_sf"/>
</dbReference>
<dbReference type="InterPro" id="IPR006657">
    <property type="entry name" value="MoPterin_dinucl-bd_dom"/>
</dbReference>
<dbReference type="InterPro" id="IPR006655">
    <property type="entry name" value="Mopterin_OxRdtase_prok_CS"/>
</dbReference>
<dbReference type="GO" id="GO:0051539">
    <property type="term" value="F:4 iron, 4 sulfur cluster binding"/>
    <property type="evidence" value="ECO:0007669"/>
    <property type="project" value="UniProtKB-KW"/>
</dbReference>
<dbReference type="Gene3D" id="3.40.228.10">
    <property type="entry name" value="Dimethylsulfoxide Reductase, domain 2"/>
    <property type="match status" value="1"/>
</dbReference>
<evidence type="ECO:0000256" key="1">
    <source>
        <dbReference type="ARBA" id="ARBA00001942"/>
    </source>
</evidence>
<proteinExistence type="predicted"/>
<dbReference type="Pfam" id="PF00384">
    <property type="entry name" value="Molybdopterin"/>
    <property type="match status" value="1"/>
</dbReference>
<evidence type="ECO:0000256" key="5">
    <source>
        <dbReference type="ARBA" id="ARBA00023014"/>
    </source>
</evidence>
<dbReference type="PROSITE" id="PS51669">
    <property type="entry name" value="4FE4S_MOW_BIS_MGD"/>
    <property type="match status" value="1"/>
</dbReference>
<dbReference type="RefSeq" id="WP_034798788.1">
    <property type="nucleotide sequence ID" value="NZ_UGGP01000001.1"/>
</dbReference>
<dbReference type="GO" id="GO:0016020">
    <property type="term" value="C:membrane"/>
    <property type="evidence" value="ECO:0007669"/>
    <property type="project" value="TreeGrafter"/>
</dbReference>
<dbReference type="Proteomes" id="UP000254060">
    <property type="component" value="Unassembled WGS sequence"/>
</dbReference>
<dbReference type="Pfam" id="PF04879">
    <property type="entry name" value="Molybdop_Fe4S4"/>
    <property type="match status" value="1"/>
</dbReference>
<dbReference type="CDD" id="cd00508">
    <property type="entry name" value="MopB_CT_Fdh-Nap-like"/>
    <property type="match status" value="1"/>
</dbReference>
<dbReference type="PROSITE" id="PS00490">
    <property type="entry name" value="MOLYBDOPTERIN_PROK_2"/>
    <property type="match status" value="1"/>
</dbReference>
<dbReference type="OrthoDB" id="9805142at2"/>
<evidence type="ECO:0000313" key="8">
    <source>
        <dbReference type="Proteomes" id="UP000254060"/>
    </source>
</evidence>
<protein>
    <submittedName>
        <fullName evidence="7">Nitrate reductase</fullName>
        <ecNumber evidence="7">1.7.99.4</ecNumber>
    </submittedName>
</protein>
<dbReference type="GO" id="GO:0043546">
    <property type="term" value="F:molybdopterin cofactor binding"/>
    <property type="evidence" value="ECO:0007669"/>
    <property type="project" value="InterPro"/>
</dbReference>
<dbReference type="STRING" id="1397694.GCA_000702585_00338"/>
<dbReference type="GO" id="GO:0022904">
    <property type="term" value="P:respiratory electron transport chain"/>
    <property type="evidence" value="ECO:0007669"/>
    <property type="project" value="TreeGrafter"/>
</dbReference>
<evidence type="ECO:0000259" key="6">
    <source>
        <dbReference type="PROSITE" id="PS51669"/>
    </source>
</evidence>
<dbReference type="Pfam" id="PF01568">
    <property type="entry name" value="Molydop_binding"/>
    <property type="match status" value="1"/>
</dbReference>
<keyword evidence="7" id="KW-0560">Oxidoreductase</keyword>
<dbReference type="PANTHER" id="PTHR43105">
    <property type="entry name" value="RESPIRATORY NITRATE REDUCTASE"/>
    <property type="match status" value="1"/>
</dbReference>
<keyword evidence="5" id="KW-0411">Iron-sulfur</keyword>
<dbReference type="GO" id="GO:0003954">
    <property type="term" value="F:NADH dehydrogenase activity"/>
    <property type="evidence" value="ECO:0007669"/>
    <property type="project" value="TreeGrafter"/>
</dbReference>
<reference evidence="7 8" key="1">
    <citation type="submission" date="2018-06" db="EMBL/GenBank/DDBJ databases">
        <authorList>
            <consortium name="Pathogen Informatics"/>
            <person name="Doyle S."/>
        </authorList>
    </citation>
    <scope>NUCLEOTIDE SEQUENCE [LARGE SCALE GENOMIC DNA]</scope>
    <source>
        <strain evidence="7 8">NCTC13163</strain>
    </source>
</reference>
<dbReference type="EC" id="1.7.99.4" evidence="7"/>
<dbReference type="InterPro" id="IPR050123">
    <property type="entry name" value="Prok_molybdopt-oxidoreductase"/>
</dbReference>
<keyword evidence="3" id="KW-0479">Metal-binding</keyword>
<dbReference type="InterPro" id="IPR006656">
    <property type="entry name" value="Mopterin_OxRdtase"/>
</dbReference>
<keyword evidence="4" id="KW-0408">Iron</keyword>
<sequence>MSDFLTSPEVQNLIKPGEKLITTHCCYCGMQCGMHIRVDEKTGAVRGVEPRYDFPVNKGKLCPKGVTAYQTIEHPDRIMTPLIKRNGKFEKATWEEALDVIEANFKRIQREHGKDAVSVFGGVSMTNEKCYLVGKYARVALGTRFIDYNGRFCMSSAAGGFLKTLGIDRGATLPWTEFEHVDTFFVAGSNIAECHPTTTQHIWKAKDKGAKIIVADPREIPMARVADVHLDLKPGTDAALAMGLLNFLVEHDYVDQAYVDERCDNYEELKASVRDWTLERTSEVTGVAIEKLEKAGHIYGKSPRSVMLFARGVEQQSKGVDNVSLYTSMALLRGMVGKFASGVATMTGQGNGQGGREHGQKADLLPGYRKLTDPKAVEYVSGVWGIDPSEMPKPGVSAFEMFDEIQAGTIRAMHLMCSNPAVSAPNLPYVWDSFNKLDFFVVSDFFMSESCEFADVVLPACSWAEDEGTTTNLEGRVVRIRKVREPLGESLPDWEIMKRIAERMGRGQYFPYETAREIWEEFRIATKGGAADYSGITWERIDNEYGVFWPCPSEDHPGTPTMFKERFGTANGKANLPVVTYRPAGEYANAEFPVTLTTGRVVFHYLSGNQTRRVDFLSTMSKLPFVEIHPELASDYGVQTGDKVEIRTRRGAMIVEARLTKAIRKDTIFVPYHWGKELAINQLTNPCLDPMSRMPEFKVCAAQMKKLPANTPLHINPLTVPLGSSVPFVADHAIATSCHVMDEEVQTK</sequence>
<dbReference type="PANTHER" id="PTHR43105:SF10">
    <property type="entry name" value="NADH-QUINONE OXIDOREDUCTASE SUBUNIT G"/>
    <property type="match status" value="1"/>
</dbReference>
<dbReference type="SMART" id="SM00926">
    <property type="entry name" value="Molybdop_Fe4S4"/>
    <property type="match status" value="1"/>
</dbReference>
<dbReference type="Gene3D" id="2.40.40.20">
    <property type="match status" value="1"/>
</dbReference>
<feature type="domain" description="4Fe-4S Mo/W bis-MGD-type" evidence="6">
    <location>
        <begin position="18"/>
        <end position="76"/>
    </location>
</feature>
<gene>
    <name evidence="7" type="primary">narB</name>
    <name evidence="7" type="ORF">NCTC13163_02916</name>
</gene>
<accession>A0A377FXK2</accession>
<dbReference type="SUPFAM" id="SSF53706">
    <property type="entry name" value="Formate dehydrogenase/DMSO reductase, domains 1-3"/>
    <property type="match status" value="1"/>
</dbReference>
<dbReference type="EMBL" id="UGGP01000001">
    <property type="protein sequence ID" value="STO09478.1"/>
    <property type="molecule type" value="Genomic_DNA"/>
</dbReference>
<organism evidence="7 8">
    <name type="scientific">Exiguobacterium aurantiacum</name>
    <dbReference type="NCBI Taxonomy" id="33987"/>
    <lineage>
        <taxon>Bacteria</taxon>
        <taxon>Bacillati</taxon>
        <taxon>Bacillota</taxon>
        <taxon>Bacilli</taxon>
        <taxon>Bacillales</taxon>
        <taxon>Bacillales Family XII. Incertae Sedis</taxon>
        <taxon>Exiguobacterium</taxon>
    </lineage>
</organism>
<keyword evidence="2" id="KW-0004">4Fe-4S</keyword>
<dbReference type="Gene3D" id="3.40.50.740">
    <property type="match status" value="1"/>
</dbReference>
<dbReference type="Gene3D" id="2.20.25.90">
    <property type="entry name" value="ADC-like domains"/>
    <property type="match status" value="1"/>
</dbReference>